<dbReference type="AlphaFoldDB" id="A0A7M5V3G9"/>
<evidence type="ECO:0000256" key="6">
    <source>
        <dbReference type="ARBA" id="ARBA00022771"/>
    </source>
</evidence>
<feature type="domain" description="RUN" evidence="10">
    <location>
        <begin position="77"/>
        <end position="220"/>
    </location>
</feature>
<proteinExistence type="predicted"/>
<evidence type="ECO:0000313" key="11">
    <source>
        <dbReference type="EnsemblMetazoa" id="CLYHEMP005491.1"/>
    </source>
</evidence>
<feature type="compositionally biased region" description="Basic and acidic residues" evidence="9">
    <location>
        <begin position="494"/>
        <end position="511"/>
    </location>
</feature>
<feature type="region of interest" description="Disordered" evidence="9">
    <location>
        <begin position="489"/>
        <end position="523"/>
    </location>
</feature>
<dbReference type="OrthoDB" id="62364at2759"/>
<evidence type="ECO:0000256" key="4">
    <source>
        <dbReference type="ARBA" id="ARBA00022737"/>
    </source>
</evidence>
<sequence length="809" mass="92633">FVLVLKRQLKIKNKKSLQLDLGMFQYLKKAVSGSYLQDPRNSLVQDEHRKKILKDNLTHSIKKLQKTHVNRSTSVIERNDEDGLKVCIALEAIFLHEYLYKSQAMDLKNMFVDGIRTADDDVLHVSFWDLVKEVTHKDVVTQLKHLVVTTDVGLCRSWIRLALNDCLIVSYLDAILADKTHLSRYYAPNAFLMDSELPFILKDFLQGLMHFEFRLNYNSSKLNTWEMEPLGLAGLVKTDKNQTLKGEGVTTDSKSAQTAKLKDVTKQTNSPTTDKKIKHKRGPAQSSARKSLGSLPKTSSLVKEDSTSSMKSIDDEPKLKSRITAVEDLPIAKSSFLERNKEKTDSATEKTGDNYQIENKIKITLENPNNENQSRSSTPKDKEITENAENFQEDPESIATVIQETPPRVLGNRLGGLGWSGWSSQFEEDENDGQISRDVESPKTPLLHKEEFKTFDSLLKSYGNNTETLSSSLELSSDAHQIEDDVVENVNEDGDSKLKGDSEAISDKDKSPATSPTADPAVNQTFEIVPMDTQLQGENVDKRTQSSLSQLTELGLEWGLDKQNFQCRHCNKAIGLIYGPYRVCHFDGGYYCLDCHDDEQYYVPANVISQWEFKKFKVSRYNKLFLMKIEEEPLFHMDELNPKLYEHIASLQEVKTLRQQLQYVKEYIQTCRNEIAEDFRIRLWPREYLCDDIHQYSLLDLIQVHSGQLSHHLKKVIAQFTKHIYKCTLCCQKGFICEYCNDTQIIYPFQIDIAVQCPGCLSTFHRVCRQDKRCPKCVRIHLRTQSSQKDEMERRLTVTSKESIGIGVF</sequence>
<feature type="compositionally biased region" description="Polar residues" evidence="9">
    <location>
        <begin position="512"/>
        <end position="523"/>
    </location>
</feature>
<dbReference type="EnsemblMetazoa" id="CLYHEMT005491.1">
    <property type="protein sequence ID" value="CLYHEMP005491.1"/>
    <property type="gene ID" value="CLYHEMG005491"/>
</dbReference>
<evidence type="ECO:0000259" key="10">
    <source>
        <dbReference type="PROSITE" id="PS50826"/>
    </source>
</evidence>
<evidence type="ECO:0000256" key="7">
    <source>
        <dbReference type="ARBA" id="ARBA00022833"/>
    </source>
</evidence>
<evidence type="ECO:0000256" key="9">
    <source>
        <dbReference type="SAM" id="MobiDB-lite"/>
    </source>
</evidence>
<dbReference type="GO" id="GO:0008270">
    <property type="term" value="F:zinc ion binding"/>
    <property type="evidence" value="ECO:0007669"/>
    <property type="project" value="UniProtKB-KW"/>
</dbReference>
<keyword evidence="3" id="KW-0479">Metal-binding</keyword>
<feature type="region of interest" description="Disordered" evidence="9">
    <location>
        <begin position="421"/>
        <end position="441"/>
    </location>
</feature>
<dbReference type="InterPro" id="IPR004012">
    <property type="entry name" value="Run_dom"/>
</dbReference>
<feature type="compositionally biased region" description="Basic and acidic residues" evidence="9">
    <location>
        <begin position="302"/>
        <end position="316"/>
    </location>
</feature>
<organism evidence="11 12">
    <name type="scientific">Clytia hemisphaerica</name>
    <dbReference type="NCBI Taxonomy" id="252671"/>
    <lineage>
        <taxon>Eukaryota</taxon>
        <taxon>Metazoa</taxon>
        <taxon>Cnidaria</taxon>
        <taxon>Hydrozoa</taxon>
        <taxon>Hydroidolina</taxon>
        <taxon>Leptothecata</taxon>
        <taxon>Obeliida</taxon>
        <taxon>Clytiidae</taxon>
        <taxon>Clytia</taxon>
    </lineage>
</organism>
<keyword evidence="4" id="KW-0677">Repeat</keyword>
<dbReference type="PANTHER" id="PTHR12326:SF12">
    <property type="entry name" value="PLECKSTRIN HOMOLOGY AND RUN DOMAIN CONTAINING M1"/>
    <property type="match status" value="1"/>
</dbReference>
<dbReference type="PANTHER" id="PTHR12326">
    <property type="entry name" value="PLECKSTRIN HOMOLOGY DOMAIN CONTAINING PROTEIN"/>
    <property type="match status" value="1"/>
</dbReference>
<dbReference type="SMART" id="SM01175">
    <property type="entry name" value="DUF4206"/>
    <property type="match status" value="1"/>
</dbReference>
<feature type="region of interest" description="Disordered" evidence="9">
    <location>
        <begin position="245"/>
        <end position="316"/>
    </location>
</feature>
<dbReference type="InterPro" id="IPR025258">
    <property type="entry name" value="RH_dom"/>
</dbReference>
<dbReference type="Proteomes" id="UP000594262">
    <property type="component" value="Unplaced"/>
</dbReference>
<evidence type="ECO:0000256" key="2">
    <source>
        <dbReference type="ARBA" id="ARBA00022553"/>
    </source>
</evidence>
<dbReference type="InterPro" id="IPR051366">
    <property type="entry name" value="DEF8"/>
</dbReference>
<evidence type="ECO:0000256" key="1">
    <source>
        <dbReference type="ARBA" id="ARBA00004603"/>
    </source>
</evidence>
<dbReference type="InterPro" id="IPR037213">
    <property type="entry name" value="Run_dom_sf"/>
</dbReference>
<evidence type="ECO:0000256" key="8">
    <source>
        <dbReference type="ARBA" id="ARBA00023006"/>
    </source>
</evidence>
<keyword evidence="8" id="KW-0072">Autophagy</keyword>
<reference evidence="11" key="1">
    <citation type="submission" date="2021-01" db="UniProtKB">
        <authorList>
            <consortium name="EnsemblMetazoa"/>
        </authorList>
    </citation>
    <scope>IDENTIFICATION</scope>
</reference>
<dbReference type="Pfam" id="PF13901">
    <property type="entry name" value="RH_dom"/>
    <property type="match status" value="1"/>
</dbReference>
<name>A0A7M5V3G9_9CNID</name>
<evidence type="ECO:0000256" key="3">
    <source>
        <dbReference type="ARBA" id="ARBA00022723"/>
    </source>
</evidence>
<keyword evidence="12" id="KW-1185">Reference proteome</keyword>
<protein>
    <recommendedName>
        <fullName evidence="10">RUN domain-containing protein</fullName>
    </recommendedName>
</protein>
<dbReference type="Gene3D" id="1.20.58.900">
    <property type="match status" value="1"/>
</dbReference>
<comment type="subcellular location">
    <subcellularLocation>
        <location evidence="1">Late endosome</location>
    </subcellularLocation>
</comment>
<keyword evidence="6" id="KW-0863">Zinc-finger</keyword>
<evidence type="ECO:0000313" key="12">
    <source>
        <dbReference type="Proteomes" id="UP000594262"/>
    </source>
</evidence>
<dbReference type="SUPFAM" id="SSF140741">
    <property type="entry name" value="RUN domain-like"/>
    <property type="match status" value="1"/>
</dbReference>
<keyword evidence="5" id="KW-0967">Endosome</keyword>
<dbReference type="Pfam" id="PF02759">
    <property type="entry name" value="RUN"/>
    <property type="match status" value="1"/>
</dbReference>
<dbReference type="GO" id="GO:0005770">
    <property type="term" value="C:late endosome"/>
    <property type="evidence" value="ECO:0007669"/>
    <property type="project" value="UniProtKB-SubCell"/>
</dbReference>
<keyword evidence="7" id="KW-0862">Zinc</keyword>
<dbReference type="SMART" id="SM00593">
    <property type="entry name" value="RUN"/>
    <property type="match status" value="1"/>
</dbReference>
<keyword evidence="2" id="KW-0597">Phosphoprotein</keyword>
<dbReference type="GO" id="GO:0006914">
    <property type="term" value="P:autophagy"/>
    <property type="evidence" value="ECO:0007669"/>
    <property type="project" value="UniProtKB-KW"/>
</dbReference>
<accession>A0A7M5V3G9</accession>
<evidence type="ECO:0000256" key="5">
    <source>
        <dbReference type="ARBA" id="ARBA00022753"/>
    </source>
</evidence>
<dbReference type="PROSITE" id="PS50826">
    <property type="entry name" value="RUN"/>
    <property type="match status" value="1"/>
</dbReference>